<feature type="chain" id="PRO_5002891431" evidence="2">
    <location>
        <begin position="29"/>
        <end position="90"/>
    </location>
</feature>
<protein>
    <submittedName>
        <fullName evidence="3">Uncharacterized protein</fullName>
    </submittedName>
</protein>
<name>B9SGQ0_RICCO</name>
<evidence type="ECO:0000256" key="1">
    <source>
        <dbReference type="SAM" id="MobiDB-lite"/>
    </source>
</evidence>
<feature type="compositionally biased region" description="Polar residues" evidence="1">
    <location>
        <begin position="64"/>
        <end position="77"/>
    </location>
</feature>
<dbReference type="InParanoid" id="B9SGQ0"/>
<evidence type="ECO:0000256" key="2">
    <source>
        <dbReference type="SAM" id="SignalP"/>
    </source>
</evidence>
<keyword evidence="2" id="KW-0732">Signal</keyword>
<feature type="compositionally biased region" description="Basic and acidic residues" evidence="1">
    <location>
        <begin position="78"/>
        <end position="90"/>
    </location>
</feature>
<evidence type="ECO:0000313" key="3">
    <source>
        <dbReference type="EMBL" id="EEF37135.1"/>
    </source>
</evidence>
<keyword evidence="4" id="KW-1185">Reference proteome</keyword>
<gene>
    <name evidence="3" type="ORF">RCOM_0819290</name>
</gene>
<organism evidence="3 4">
    <name type="scientific">Ricinus communis</name>
    <name type="common">Castor bean</name>
    <dbReference type="NCBI Taxonomy" id="3988"/>
    <lineage>
        <taxon>Eukaryota</taxon>
        <taxon>Viridiplantae</taxon>
        <taxon>Streptophyta</taxon>
        <taxon>Embryophyta</taxon>
        <taxon>Tracheophyta</taxon>
        <taxon>Spermatophyta</taxon>
        <taxon>Magnoliopsida</taxon>
        <taxon>eudicotyledons</taxon>
        <taxon>Gunneridae</taxon>
        <taxon>Pentapetalae</taxon>
        <taxon>rosids</taxon>
        <taxon>fabids</taxon>
        <taxon>Malpighiales</taxon>
        <taxon>Euphorbiaceae</taxon>
        <taxon>Acalyphoideae</taxon>
        <taxon>Acalypheae</taxon>
        <taxon>Ricinus</taxon>
    </lineage>
</organism>
<reference evidence="4" key="1">
    <citation type="journal article" date="2010" name="Nat. Biotechnol.">
        <title>Draft genome sequence of the oilseed species Ricinus communis.</title>
        <authorList>
            <person name="Chan A.P."/>
            <person name="Crabtree J."/>
            <person name="Zhao Q."/>
            <person name="Lorenzi H."/>
            <person name="Orvis J."/>
            <person name="Puiu D."/>
            <person name="Melake-Berhan A."/>
            <person name="Jones K.M."/>
            <person name="Redman J."/>
            <person name="Chen G."/>
            <person name="Cahoon E.B."/>
            <person name="Gedil M."/>
            <person name="Stanke M."/>
            <person name="Haas B.J."/>
            <person name="Wortman J.R."/>
            <person name="Fraser-Liggett C.M."/>
            <person name="Ravel J."/>
            <person name="Rabinowicz P.D."/>
        </authorList>
    </citation>
    <scope>NUCLEOTIDE SEQUENCE [LARGE SCALE GENOMIC DNA]</scope>
    <source>
        <strain evidence="4">cv. Hale</strain>
    </source>
</reference>
<accession>B9SGQ0</accession>
<evidence type="ECO:0000313" key="4">
    <source>
        <dbReference type="Proteomes" id="UP000008311"/>
    </source>
</evidence>
<feature type="signal peptide" evidence="2">
    <location>
        <begin position="1"/>
        <end position="28"/>
    </location>
</feature>
<feature type="region of interest" description="Disordered" evidence="1">
    <location>
        <begin position="42"/>
        <end position="90"/>
    </location>
</feature>
<sequence length="90" mass="9858">MGLKSSFTSFFLLYLLLALPCISRGTEGSQVADSDIYEIDYRGPETHSSAMPPPGRSHGRPFINRQNAMSSQKSKPSSRGDGENDKKIHG</sequence>
<dbReference type="EMBL" id="EQ973955">
    <property type="protein sequence ID" value="EEF37135.1"/>
    <property type="molecule type" value="Genomic_DNA"/>
</dbReference>
<dbReference type="AlphaFoldDB" id="B9SGQ0"/>
<dbReference type="Proteomes" id="UP000008311">
    <property type="component" value="Unassembled WGS sequence"/>
</dbReference>
<proteinExistence type="predicted"/>